<evidence type="ECO:0000256" key="2">
    <source>
        <dbReference type="ARBA" id="ARBA00023121"/>
    </source>
</evidence>
<evidence type="ECO:0000256" key="4">
    <source>
        <dbReference type="SAM" id="Phobius"/>
    </source>
</evidence>
<dbReference type="Proteomes" id="UP000734854">
    <property type="component" value="Unassembled WGS sequence"/>
</dbReference>
<feature type="region of interest" description="Disordered" evidence="3">
    <location>
        <begin position="146"/>
        <end position="167"/>
    </location>
</feature>
<name>A0A8J5KBK5_ZINOF</name>
<dbReference type="PANTHER" id="PTHR23310:SF105">
    <property type="entry name" value="ACYL-COA-BINDING DOMAIN-CONTAINING PROTEIN 5"/>
    <property type="match status" value="1"/>
</dbReference>
<dbReference type="InterPro" id="IPR000582">
    <property type="entry name" value="Acyl-CoA-binding_protein"/>
</dbReference>
<dbReference type="PANTHER" id="PTHR23310">
    <property type="entry name" value="ACYL-COA-BINDING PROTEIN, ACBP"/>
    <property type="match status" value="1"/>
</dbReference>
<dbReference type="InterPro" id="IPR035984">
    <property type="entry name" value="Acyl-CoA-binding_sf"/>
</dbReference>
<evidence type="ECO:0000256" key="3">
    <source>
        <dbReference type="SAM" id="MobiDB-lite"/>
    </source>
</evidence>
<gene>
    <name evidence="6" type="ORF">ZIOFF_059640</name>
</gene>
<keyword evidence="4" id="KW-0812">Transmembrane</keyword>
<dbReference type="PROSITE" id="PS51228">
    <property type="entry name" value="ACB_2"/>
    <property type="match status" value="1"/>
</dbReference>
<proteinExistence type="inferred from homology"/>
<evidence type="ECO:0000313" key="7">
    <source>
        <dbReference type="Proteomes" id="UP000734854"/>
    </source>
</evidence>
<dbReference type="GO" id="GO:0000062">
    <property type="term" value="F:fatty-acyl-CoA binding"/>
    <property type="evidence" value="ECO:0007669"/>
    <property type="project" value="InterPro"/>
</dbReference>
<reference evidence="6 7" key="1">
    <citation type="submission" date="2020-08" db="EMBL/GenBank/DDBJ databases">
        <title>Plant Genome Project.</title>
        <authorList>
            <person name="Zhang R.-G."/>
        </authorList>
    </citation>
    <scope>NUCLEOTIDE SEQUENCE [LARGE SCALE GENOMIC DNA]</scope>
    <source>
        <tissue evidence="6">Rhizome</tissue>
    </source>
</reference>
<organism evidence="6 7">
    <name type="scientific">Zingiber officinale</name>
    <name type="common">Ginger</name>
    <name type="synonym">Amomum zingiber</name>
    <dbReference type="NCBI Taxonomy" id="94328"/>
    <lineage>
        <taxon>Eukaryota</taxon>
        <taxon>Viridiplantae</taxon>
        <taxon>Streptophyta</taxon>
        <taxon>Embryophyta</taxon>
        <taxon>Tracheophyta</taxon>
        <taxon>Spermatophyta</taxon>
        <taxon>Magnoliopsida</taxon>
        <taxon>Liliopsida</taxon>
        <taxon>Zingiberales</taxon>
        <taxon>Zingiberaceae</taxon>
        <taxon>Zingiber</taxon>
    </lineage>
</organism>
<dbReference type="Pfam" id="PF00887">
    <property type="entry name" value="ACBP"/>
    <property type="match status" value="1"/>
</dbReference>
<keyword evidence="7" id="KW-1185">Reference proteome</keyword>
<evidence type="ECO:0000259" key="5">
    <source>
        <dbReference type="PROSITE" id="PS51228"/>
    </source>
</evidence>
<evidence type="ECO:0000256" key="1">
    <source>
        <dbReference type="ARBA" id="ARBA00005567"/>
    </source>
</evidence>
<dbReference type="InterPro" id="IPR014352">
    <property type="entry name" value="FERM/acyl-CoA-bd_prot_sf"/>
</dbReference>
<protein>
    <recommendedName>
        <fullName evidence="5">ACB domain-containing protein</fullName>
    </recommendedName>
</protein>
<dbReference type="AlphaFoldDB" id="A0A8J5KBK5"/>
<dbReference type="EMBL" id="JACMSC010000016">
    <property type="protein sequence ID" value="KAG6483000.1"/>
    <property type="molecule type" value="Genomic_DNA"/>
</dbReference>
<dbReference type="SUPFAM" id="SSF47027">
    <property type="entry name" value="Acyl-CoA binding protein"/>
    <property type="match status" value="1"/>
</dbReference>
<feature type="region of interest" description="Disordered" evidence="3">
    <location>
        <begin position="32"/>
        <end position="125"/>
    </location>
</feature>
<keyword evidence="4" id="KW-1133">Transmembrane helix</keyword>
<keyword evidence="2" id="KW-0446">Lipid-binding</keyword>
<dbReference type="Gene3D" id="1.20.80.10">
    <property type="match status" value="1"/>
</dbReference>
<accession>A0A8J5KBK5</accession>
<comment type="similarity">
    <text evidence="1">Belongs to the ACBP family.</text>
</comment>
<feature type="transmembrane region" description="Helical" evidence="4">
    <location>
        <begin position="6"/>
        <end position="26"/>
    </location>
</feature>
<sequence length="399" mass="44231">MADPWFIIFLFFVSVLLPIVVVYLAYKHDEPVGPPRSAEIGKPPVPATSVLTSSSPPRSDRPRRRRRAKNQEPAPGDLGLRPPVPPAASTSVAGADRPSRTIRGGAKSLGEASASSGVPSPPDLAGQRAIIREIVEIELEKEIAEGKVGAPSSREPRGRKKDNRVEIGRGNDDFVKDEVDAEKEGEMAVDLDEGDLERKRDARALSEERRESWLHCDDEWEGIELSDVQKVFRIATQFVDGKKGAEAVSKLSSELQMQLYGLRKVATEGPCYEPQPMAFKVSSRSKWHAWQRLGNMNPEVAMELYTSLLSENVPEWFAEKLWETKVDRVSGIDQHDPKVSSDLNTDTWSSLTNMTHPFAMLRIALPVGLEVATIQPVLTHTNNFLKQASCMGTLTYQLL</sequence>
<feature type="domain" description="ACB" evidence="5">
    <location>
        <begin position="228"/>
        <end position="318"/>
    </location>
</feature>
<keyword evidence="4" id="KW-0472">Membrane</keyword>
<evidence type="ECO:0000313" key="6">
    <source>
        <dbReference type="EMBL" id="KAG6483000.1"/>
    </source>
</evidence>
<dbReference type="GO" id="GO:0006631">
    <property type="term" value="P:fatty acid metabolic process"/>
    <property type="evidence" value="ECO:0007669"/>
    <property type="project" value="TreeGrafter"/>
</dbReference>
<comment type="caution">
    <text evidence="6">The sequence shown here is derived from an EMBL/GenBank/DDBJ whole genome shotgun (WGS) entry which is preliminary data.</text>
</comment>